<keyword evidence="5" id="KW-1185">Reference proteome</keyword>
<accession>A0ABX6RCJ9</accession>
<dbReference type="Proteomes" id="UP000515506">
    <property type="component" value="Chromosome"/>
</dbReference>
<reference evidence="4 5" key="1">
    <citation type="submission" date="2020-08" db="EMBL/GenBank/DDBJ databases">
        <title>Streptomycin resistant and MDR strain, P. mexicana.</title>
        <authorList>
            <person name="Ganesh-kumar S."/>
            <person name="Zhe T."/>
            <person name="Yu Z."/>
            <person name="Min Y."/>
        </authorList>
    </citation>
    <scope>NUCLEOTIDE SEQUENCE [LARGE SCALE GENOMIC DNA]</scope>
    <source>
        <strain evidence="4 5">GTZY</strain>
    </source>
</reference>
<dbReference type="Gene3D" id="3.50.50.60">
    <property type="entry name" value="FAD/NAD(P)-binding domain"/>
    <property type="match status" value="2"/>
</dbReference>
<dbReference type="Pfam" id="PF07992">
    <property type="entry name" value="Pyr_redox_2"/>
    <property type="match status" value="1"/>
</dbReference>
<evidence type="ECO:0000256" key="1">
    <source>
        <dbReference type="ARBA" id="ARBA00022630"/>
    </source>
</evidence>
<dbReference type="InterPro" id="IPR036188">
    <property type="entry name" value="FAD/NAD-bd_sf"/>
</dbReference>
<evidence type="ECO:0000313" key="5">
    <source>
        <dbReference type="Proteomes" id="UP000515506"/>
    </source>
</evidence>
<sequence length="307" mass="32439">MKSSAPTKIWDCLIVGGGPAGLTAATYLRRFHRSVALIDNGQSRAKWIPKTHNCPGFPAGVAGSALLARLGEQAGQYGVTCIKAVASRIEVGLDVFTITLPRRSLQAYTVILATGVEDTLPTLKVLSPKTAIERGLLRLCAICDGYEATDASIGVLGPPESALRHACFLRGFSARVSALTLKDGSRASQRSLQQARELNIGVFECEPTVRMTGNQCRIVDLQGRVHRFDTVYAALGTTSRCELATAAGARQTASGELFTDAHMQTSIPGLYAVGDVSSAINQISVAFGQAAIAATAIHRQLATVARS</sequence>
<dbReference type="RefSeq" id="WP_185896157.1">
    <property type="nucleotide sequence ID" value="NZ_CP060028.1"/>
</dbReference>
<dbReference type="SUPFAM" id="SSF51905">
    <property type="entry name" value="FAD/NAD(P)-binding domain"/>
    <property type="match status" value="1"/>
</dbReference>
<feature type="domain" description="FAD/NAD(P)-binding" evidence="3">
    <location>
        <begin position="11"/>
        <end position="290"/>
    </location>
</feature>
<organism evidence="4 5">
    <name type="scientific">Pseudoxanthomonas mexicana</name>
    <dbReference type="NCBI Taxonomy" id="128785"/>
    <lineage>
        <taxon>Bacteria</taxon>
        <taxon>Pseudomonadati</taxon>
        <taxon>Pseudomonadota</taxon>
        <taxon>Gammaproteobacteria</taxon>
        <taxon>Lysobacterales</taxon>
        <taxon>Lysobacteraceae</taxon>
        <taxon>Pseudoxanthomonas</taxon>
    </lineage>
</organism>
<name>A0ABX6RCJ9_PSEMX</name>
<evidence type="ECO:0000313" key="4">
    <source>
        <dbReference type="EMBL" id="QND80992.1"/>
    </source>
</evidence>
<dbReference type="PRINTS" id="PR00469">
    <property type="entry name" value="PNDRDTASEII"/>
</dbReference>
<protein>
    <submittedName>
        <fullName evidence="4">NAD(P)/FAD-dependent oxidoreductase</fullName>
    </submittedName>
</protein>
<dbReference type="PRINTS" id="PR00368">
    <property type="entry name" value="FADPNR"/>
</dbReference>
<keyword evidence="2" id="KW-0560">Oxidoreductase</keyword>
<gene>
    <name evidence="4" type="ORF">H4W19_04140</name>
</gene>
<evidence type="ECO:0000256" key="2">
    <source>
        <dbReference type="ARBA" id="ARBA00023002"/>
    </source>
</evidence>
<evidence type="ECO:0000259" key="3">
    <source>
        <dbReference type="Pfam" id="PF07992"/>
    </source>
</evidence>
<dbReference type="InterPro" id="IPR050097">
    <property type="entry name" value="Ferredoxin-NADP_redctase_2"/>
</dbReference>
<dbReference type="PANTHER" id="PTHR48105">
    <property type="entry name" value="THIOREDOXIN REDUCTASE 1-RELATED-RELATED"/>
    <property type="match status" value="1"/>
</dbReference>
<dbReference type="InterPro" id="IPR023753">
    <property type="entry name" value="FAD/NAD-binding_dom"/>
</dbReference>
<dbReference type="EMBL" id="CP060028">
    <property type="protein sequence ID" value="QND80992.1"/>
    <property type="molecule type" value="Genomic_DNA"/>
</dbReference>
<keyword evidence="1" id="KW-0285">Flavoprotein</keyword>
<proteinExistence type="predicted"/>